<evidence type="ECO:0000256" key="3">
    <source>
        <dbReference type="ARBA" id="ARBA00022777"/>
    </source>
</evidence>
<dbReference type="KEGG" id="adl:AURDEDRAFT_176221"/>
<reference evidence="7" key="1">
    <citation type="journal article" date="2012" name="Science">
        <title>The Paleozoic origin of enzymatic lignin decomposition reconstructed from 31 fungal genomes.</title>
        <authorList>
            <person name="Floudas D."/>
            <person name="Binder M."/>
            <person name="Riley R."/>
            <person name="Barry K."/>
            <person name="Blanchette R.A."/>
            <person name="Henrissat B."/>
            <person name="Martinez A.T."/>
            <person name="Otillar R."/>
            <person name="Spatafora J.W."/>
            <person name="Yadav J.S."/>
            <person name="Aerts A."/>
            <person name="Benoit I."/>
            <person name="Boyd A."/>
            <person name="Carlson A."/>
            <person name="Copeland A."/>
            <person name="Coutinho P.M."/>
            <person name="de Vries R.P."/>
            <person name="Ferreira P."/>
            <person name="Findley K."/>
            <person name="Foster B."/>
            <person name="Gaskell J."/>
            <person name="Glotzer D."/>
            <person name="Gorecki P."/>
            <person name="Heitman J."/>
            <person name="Hesse C."/>
            <person name="Hori C."/>
            <person name="Igarashi K."/>
            <person name="Jurgens J.A."/>
            <person name="Kallen N."/>
            <person name="Kersten P."/>
            <person name="Kohler A."/>
            <person name="Kuees U."/>
            <person name="Kumar T.K.A."/>
            <person name="Kuo A."/>
            <person name="LaButti K."/>
            <person name="Larrondo L.F."/>
            <person name="Lindquist E."/>
            <person name="Ling A."/>
            <person name="Lombard V."/>
            <person name="Lucas S."/>
            <person name="Lundell T."/>
            <person name="Martin R."/>
            <person name="McLaughlin D.J."/>
            <person name="Morgenstern I."/>
            <person name="Morin E."/>
            <person name="Murat C."/>
            <person name="Nagy L.G."/>
            <person name="Nolan M."/>
            <person name="Ohm R.A."/>
            <person name="Patyshakuliyeva A."/>
            <person name="Rokas A."/>
            <person name="Ruiz-Duenas F.J."/>
            <person name="Sabat G."/>
            <person name="Salamov A."/>
            <person name="Samejima M."/>
            <person name="Schmutz J."/>
            <person name="Slot J.C."/>
            <person name="St John F."/>
            <person name="Stenlid J."/>
            <person name="Sun H."/>
            <person name="Sun S."/>
            <person name="Syed K."/>
            <person name="Tsang A."/>
            <person name="Wiebenga A."/>
            <person name="Young D."/>
            <person name="Pisabarro A."/>
            <person name="Eastwood D.C."/>
            <person name="Martin F."/>
            <person name="Cullen D."/>
            <person name="Grigoriev I.V."/>
            <person name="Hibbett D.S."/>
        </authorList>
    </citation>
    <scope>NUCLEOTIDE SEQUENCE [LARGE SCALE GENOMIC DNA]</scope>
    <source>
        <strain evidence="7">TFB10046</strain>
    </source>
</reference>
<keyword evidence="4" id="KW-0067">ATP-binding</keyword>
<dbReference type="SUPFAM" id="SSF56112">
    <property type="entry name" value="Protein kinase-like (PK-like)"/>
    <property type="match status" value="1"/>
</dbReference>
<dbReference type="Proteomes" id="UP000006514">
    <property type="component" value="Unassembled WGS sequence"/>
</dbReference>
<keyword evidence="7" id="KW-1185">Reference proteome</keyword>
<dbReference type="Gene3D" id="1.10.510.10">
    <property type="entry name" value="Transferase(Phosphotransferase) domain 1"/>
    <property type="match status" value="1"/>
</dbReference>
<keyword evidence="3 6" id="KW-0418">Kinase</keyword>
<keyword evidence="1" id="KW-0808">Transferase</keyword>
<dbReference type="eggNOG" id="KOG0615">
    <property type="taxonomic scope" value="Eukaryota"/>
</dbReference>
<evidence type="ECO:0000256" key="4">
    <source>
        <dbReference type="ARBA" id="ARBA00022840"/>
    </source>
</evidence>
<dbReference type="InterPro" id="IPR000719">
    <property type="entry name" value="Prot_kinase_dom"/>
</dbReference>
<organism evidence="6 7">
    <name type="scientific">Auricularia subglabra (strain TFB-10046 / SS5)</name>
    <name type="common">White-rot fungus</name>
    <name type="synonym">Auricularia delicata (strain TFB10046)</name>
    <dbReference type="NCBI Taxonomy" id="717982"/>
    <lineage>
        <taxon>Eukaryota</taxon>
        <taxon>Fungi</taxon>
        <taxon>Dikarya</taxon>
        <taxon>Basidiomycota</taxon>
        <taxon>Agaricomycotina</taxon>
        <taxon>Agaricomycetes</taxon>
        <taxon>Auriculariales</taxon>
        <taxon>Auriculariaceae</taxon>
        <taxon>Auricularia</taxon>
    </lineage>
</organism>
<evidence type="ECO:0000313" key="6">
    <source>
        <dbReference type="EMBL" id="EJD34723.1"/>
    </source>
</evidence>
<dbReference type="PROSITE" id="PS50011">
    <property type="entry name" value="PROTEIN_KINASE_DOM"/>
    <property type="match status" value="1"/>
</dbReference>
<dbReference type="Pfam" id="PF00069">
    <property type="entry name" value="Pkinase"/>
    <property type="match status" value="1"/>
</dbReference>
<sequence>MRNKDPTQPYRQGCVNGAAVVAGLVHRNVVKMVETVMHEGKMCIVFEYERCGSLHDYIHRYGRRGDSDARQMARDLATGVQYLHQQGIAHRDVKPRNVMLADVWPAHLKICDLGSAARTGTSGIMKGVVGTAGYMAPEMVDDSEYTMAVDEWSMGRTVAYCLTGRDPEIVIEGYRRYRREAHVPLEGCCSEAREWVRWLLEEVPVQRLTAEAALEHVWLQI</sequence>
<feature type="domain" description="Protein kinase" evidence="5">
    <location>
        <begin position="1"/>
        <end position="219"/>
    </location>
</feature>
<dbReference type="InterPro" id="IPR008271">
    <property type="entry name" value="Ser/Thr_kinase_AS"/>
</dbReference>
<evidence type="ECO:0000256" key="2">
    <source>
        <dbReference type="ARBA" id="ARBA00022741"/>
    </source>
</evidence>
<dbReference type="InParanoid" id="J0D702"/>
<dbReference type="PANTHER" id="PTHR48016">
    <property type="entry name" value="MAP KINASE KINASE KINASE SSK2-RELATED-RELATED"/>
    <property type="match status" value="1"/>
</dbReference>
<dbReference type="SMART" id="SM00220">
    <property type="entry name" value="S_TKc"/>
    <property type="match status" value="1"/>
</dbReference>
<dbReference type="InterPro" id="IPR011009">
    <property type="entry name" value="Kinase-like_dom_sf"/>
</dbReference>
<accession>J0D702</accession>
<name>J0D702_AURST</name>
<evidence type="ECO:0000259" key="5">
    <source>
        <dbReference type="PROSITE" id="PS50011"/>
    </source>
</evidence>
<dbReference type="GO" id="GO:0005524">
    <property type="term" value="F:ATP binding"/>
    <property type="evidence" value="ECO:0007669"/>
    <property type="project" value="UniProtKB-KW"/>
</dbReference>
<dbReference type="GO" id="GO:0004672">
    <property type="term" value="F:protein kinase activity"/>
    <property type="evidence" value="ECO:0007669"/>
    <property type="project" value="InterPro"/>
</dbReference>
<dbReference type="EMBL" id="JH687924">
    <property type="protein sequence ID" value="EJD34723.1"/>
    <property type="molecule type" value="Genomic_DNA"/>
</dbReference>
<evidence type="ECO:0000256" key="1">
    <source>
        <dbReference type="ARBA" id="ARBA00022679"/>
    </source>
</evidence>
<gene>
    <name evidence="6" type="ORF">AURDEDRAFT_176221</name>
</gene>
<dbReference type="AlphaFoldDB" id="J0D702"/>
<evidence type="ECO:0000313" key="7">
    <source>
        <dbReference type="Proteomes" id="UP000006514"/>
    </source>
</evidence>
<dbReference type="InterPro" id="IPR050538">
    <property type="entry name" value="MAP_kinase_kinase_kinase"/>
</dbReference>
<protein>
    <submittedName>
        <fullName evidence="6">Kinase-like protein</fullName>
    </submittedName>
</protein>
<keyword evidence="2" id="KW-0547">Nucleotide-binding</keyword>
<dbReference type="GO" id="GO:0000165">
    <property type="term" value="P:MAPK cascade"/>
    <property type="evidence" value="ECO:0007669"/>
    <property type="project" value="UniProtKB-ARBA"/>
</dbReference>
<dbReference type="PANTHER" id="PTHR48016:SF56">
    <property type="entry name" value="MAPKK KINASE"/>
    <property type="match status" value="1"/>
</dbReference>
<dbReference type="OrthoDB" id="4062651at2759"/>
<proteinExistence type="predicted"/>
<dbReference type="PROSITE" id="PS00108">
    <property type="entry name" value="PROTEIN_KINASE_ST"/>
    <property type="match status" value="1"/>
</dbReference>